<feature type="transmembrane region" description="Helical" evidence="1">
    <location>
        <begin position="35"/>
        <end position="55"/>
    </location>
</feature>
<dbReference type="EMBL" id="JBEPSJ010000002">
    <property type="protein sequence ID" value="MET4582883.1"/>
    <property type="molecule type" value="Genomic_DNA"/>
</dbReference>
<evidence type="ECO:0000313" key="3">
    <source>
        <dbReference type="Proteomes" id="UP001549257"/>
    </source>
</evidence>
<sequence length="317" mass="33238">MTEPKLEPAQLLATRGILVAAVEAELKPRRTVRRVGIGALALGAIAAVVAAVVALPPSAGPADPSAEASTMLRTAAKAANDPTVADGQFLKLATTAAFLATTSLDGRPESTIGYLDARVRETFIPADDGARPIEMTTYVEPTVFFGAGAEAFAARDRKRAAEAATDAPRVVVAEPDATRPVEDLSLMPRDPRALLDYLVDFRYQAGSSDENVFAHVVDLLRSGTVKSDLRAALYEALALMPSVVITEQQTTLDDRRGTAIGLATADGASRQEIIVDPATGEFIGVRIVSVNGVGEIPAGTTLEYTALTASVVDRVAR</sequence>
<keyword evidence="3" id="KW-1185">Reference proteome</keyword>
<organism evidence="2 3">
    <name type="scientific">Conyzicola nivalis</name>
    <dbReference type="NCBI Taxonomy" id="1477021"/>
    <lineage>
        <taxon>Bacteria</taxon>
        <taxon>Bacillati</taxon>
        <taxon>Actinomycetota</taxon>
        <taxon>Actinomycetes</taxon>
        <taxon>Micrococcales</taxon>
        <taxon>Microbacteriaceae</taxon>
        <taxon>Conyzicola</taxon>
    </lineage>
</organism>
<evidence type="ECO:0008006" key="4">
    <source>
        <dbReference type="Google" id="ProtNLM"/>
    </source>
</evidence>
<evidence type="ECO:0000256" key="1">
    <source>
        <dbReference type="SAM" id="Phobius"/>
    </source>
</evidence>
<protein>
    <recommendedName>
        <fullName evidence="4">CU044_5270 family protein</fullName>
    </recommendedName>
</protein>
<dbReference type="RefSeq" id="WP_354025037.1">
    <property type="nucleotide sequence ID" value="NZ_JBEPSJ010000002.1"/>
</dbReference>
<dbReference type="InterPro" id="IPR047789">
    <property type="entry name" value="CU044_5270-like"/>
</dbReference>
<dbReference type="Proteomes" id="UP001549257">
    <property type="component" value="Unassembled WGS sequence"/>
</dbReference>
<dbReference type="NCBIfam" id="NF038083">
    <property type="entry name" value="CU044_5270_fam"/>
    <property type="match status" value="1"/>
</dbReference>
<gene>
    <name evidence="2" type="ORF">ABIE21_002393</name>
</gene>
<evidence type="ECO:0000313" key="2">
    <source>
        <dbReference type="EMBL" id="MET4582883.1"/>
    </source>
</evidence>
<comment type="caution">
    <text evidence="2">The sequence shown here is derived from an EMBL/GenBank/DDBJ whole genome shotgun (WGS) entry which is preliminary data.</text>
</comment>
<reference evidence="2 3" key="1">
    <citation type="submission" date="2024-06" db="EMBL/GenBank/DDBJ databases">
        <title>Sorghum-associated microbial communities from plants grown in Nebraska, USA.</title>
        <authorList>
            <person name="Schachtman D."/>
        </authorList>
    </citation>
    <scope>NUCLEOTIDE SEQUENCE [LARGE SCALE GENOMIC DNA]</scope>
    <source>
        <strain evidence="2 3">2857</strain>
    </source>
</reference>
<keyword evidence="1" id="KW-0472">Membrane</keyword>
<proteinExistence type="predicted"/>
<accession>A0ABV2QQV4</accession>
<keyword evidence="1" id="KW-1133">Transmembrane helix</keyword>
<name>A0ABV2QQV4_9MICO</name>
<keyword evidence="1" id="KW-0812">Transmembrane</keyword>